<keyword evidence="4" id="KW-1185">Reference proteome</keyword>
<evidence type="ECO:0000313" key="3">
    <source>
        <dbReference type="EMBL" id="KZS99636.1"/>
    </source>
</evidence>
<dbReference type="Proteomes" id="UP000076871">
    <property type="component" value="Unassembled WGS sequence"/>
</dbReference>
<evidence type="ECO:0000256" key="2">
    <source>
        <dbReference type="SAM" id="MobiDB-lite"/>
    </source>
</evidence>
<dbReference type="InterPro" id="IPR044152">
    <property type="entry name" value="YqjM-like"/>
</dbReference>
<evidence type="ECO:0000256" key="1">
    <source>
        <dbReference type="ARBA" id="ARBA00001917"/>
    </source>
</evidence>
<evidence type="ECO:0008006" key="5">
    <source>
        <dbReference type="Google" id="ProtNLM"/>
    </source>
</evidence>
<sequence length="165" mass="18274">MCQYSAENGKLTPWHFAHRAHSSILHVLTHTHSHPHSRRHHPARSRPEHDRGHLSNPRGPHHARRLRPLVRRADPPLQDIVTFAHSQNQKIGIQLGHAGRKASTVAPWLSAGATATALVGGWPNNVWAPSALPYSDAYPKPNELTCVLNSLTRNTMTNTTISCSC</sequence>
<organism evidence="3 4">
    <name type="scientific">Laetiporus sulphureus 93-53</name>
    <dbReference type="NCBI Taxonomy" id="1314785"/>
    <lineage>
        <taxon>Eukaryota</taxon>
        <taxon>Fungi</taxon>
        <taxon>Dikarya</taxon>
        <taxon>Basidiomycota</taxon>
        <taxon>Agaricomycotina</taxon>
        <taxon>Agaricomycetes</taxon>
        <taxon>Polyporales</taxon>
        <taxon>Laetiporus</taxon>
    </lineage>
</organism>
<dbReference type="OrthoDB" id="72788at2759"/>
<reference evidence="3 4" key="1">
    <citation type="journal article" date="2016" name="Mol. Biol. Evol.">
        <title>Comparative Genomics of Early-Diverging Mushroom-Forming Fungi Provides Insights into the Origins of Lignocellulose Decay Capabilities.</title>
        <authorList>
            <person name="Nagy L.G."/>
            <person name="Riley R."/>
            <person name="Tritt A."/>
            <person name="Adam C."/>
            <person name="Daum C."/>
            <person name="Floudas D."/>
            <person name="Sun H."/>
            <person name="Yadav J.S."/>
            <person name="Pangilinan J."/>
            <person name="Larsson K.H."/>
            <person name="Matsuura K."/>
            <person name="Barry K."/>
            <person name="Labutti K."/>
            <person name="Kuo R."/>
            <person name="Ohm R.A."/>
            <person name="Bhattacharya S.S."/>
            <person name="Shirouzu T."/>
            <person name="Yoshinaga Y."/>
            <person name="Martin F.M."/>
            <person name="Grigoriev I.V."/>
            <person name="Hibbett D.S."/>
        </authorList>
    </citation>
    <scope>NUCLEOTIDE SEQUENCE [LARGE SCALE GENOMIC DNA]</scope>
    <source>
        <strain evidence="3 4">93-53</strain>
    </source>
</reference>
<dbReference type="GO" id="GO:0010181">
    <property type="term" value="F:FMN binding"/>
    <property type="evidence" value="ECO:0007669"/>
    <property type="project" value="InterPro"/>
</dbReference>
<dbReference type="InterPro" id="IPR013785">
    <property type="entry name" value="Aldolase_TIM"/>
</dbReference>
<dbReference type="Gene3D" id="3.20.20.70">
    <property type="entry name" value="Aldolase class I"/>
    <property type="match status" value="1"/>
</dbReference>
<protein>
    <recommendedName>
        <fullName evidence="5">NADH:flavin oxidoreductase/NADH oxidase N-terminal domain-containing protein</fullName>
    </recommendedName>
</protein>
<name>A0A165ATI0_9APHY</name>
<dbReference type="AlphaFoldDB" id="A0A165ATI0"/>
<dbReference type="GO" id="GO:0003959">
    <property type="term" value="F:NADPH dehydrogenase activity"/>
    <property type="evidence" value="ECO:0007669"/>
    <property type="project" value="InterPro"/>
</dbReference>
<dbReference type="PANTHER" id="PTHR43303">
    <property type="entry name" value="NADPH DEHYDROGENASE C23G7.10C-RELATED"/>
    <property type="match status" value="1"/>
</dbReference>
<dbReference type="STRING" id="1314785.A0A165ATI0"/>
<dbReference type="PANTHER" id="PTHR43303:SF4">
    <property type="entry name" value="NADPH DEHYDROGENASE C23G7.10C-RELATED"/>
    <property type="match status" value="1"/>
</dbReference>
<gene>
    <name evidence="3" type="ORF">LAESUDRAFT_107284</name>
</gene>
<dbReference type="SUPFAM" id="SSF51395">
    <property type="entry name" value="FMN-linked oxidoreductases"/>
    <property type="match status" value="1"/>
</dbReference>
<comment type="cofactor">
    <cofactor evidence="1">
        <name>FMN</name>
        <dbReference type="ChEBI" id="CHEBI:58210"/>
    </cofactor>
</comment>
<evidence type="ECO:0000313" key="4">
    <source>
        <dbReference type="Proteomes" id="UP000076871"/>
    </source>
</evidence>
<dbReference type="RefSeq" id="XP_040757377.1">
    <property type="nucleotide sequence ID" value="XM_040901185.1"/>
</dbReference>
<dbReference type="EMBL" id="KV427745">
    <property type="protein sequence ID" value="KZS99636.1"/>
    <property type="molecule type" value="Genomic_DNA"/>
</dbReference>
<feature type="compositionally biased region" description="Basic residues" evidence="2">
    <location>
        <begin position="30"/>
        <end position="44"/>
    </location>
</feature>
<accession>A0A165ATI0</accession>
<dbReference type="GO" id="GO:0050661">
    <property type="term" value="F:NADP binding"/>
    <property type="evidence" value="ECO:0007669"/>
    <property type="project" value="InterPro"/>
</dbReference>
<dbReference type="InParanoid" id="A0A165ATI0"/>
<dbReference type="GeneID" id="63818217"/>
<proteinExistence type="predicted"/>
<feature type="region of interest" description="Disordered" evidence="2">
    <location>
        <begin position="30"/>
        <end position="67"/>
    </location>
</feature>